<dbReference type="Pfam" id="PF13472">
    <property type="entry name" value="Lipase_GDSL_2"/>
    <property type="match status" value="1"/>
</dbReference>
<keyword evidence="1" id="KW-0732">Signal</keyword>
<dbReference type="Proteomes" id="UP000290253">
    <property type="component" value="Unassembled WGS sequence"/>
</dbReference>
<dbReference type="CDD" id="cd01834">
    <property type="entry name" value="SGNH_hydrolase_like_2"/>
    <property type="match status" value="1"/>
</dbReference>
<gene>
    <name evidence="3" type="ORF">ESZ00_01775</name>
</gene>
<dbReference type="PANTHER" id="PTHR30383">
    <property type="entry name" value="THIOESTERASE 1/PROTEASE 1/LYSOPHOSPHOLIPASE L1"/>
    <property type="match status" value="1"/>
</dbReference>
<sequence>MPVLILPRYTFRMRMFATVLMLSGCLPLAAQEAMPVFHPHDVVLFQGDSITDGGRWIGSQDLNHTMGQSYAYLIAAEMGEQFPERDLQFLNRGISGNRAIDLEKRWQTDTLALKPNLLSILVGINDFIVPGETLEQYETTYDHLISETLSALPGIKIVLGEPFLMPVGKHHDNYAAELAEVKKRQDVVAKLAAKYHLPEVMYQDALNKALKRAPADYWSWDGVHETYAGHELMARTWLETVNAFWPRG</sequence>
<dbReference type="AlphaFoldDB" id="A0A4Q1SGN4"/>
<evidence type="ECO:0000313" key="4">
    <source>
        <dbReference type="Proteomes" id="UP000290253"/>
    </source>
</evidence>
<accession>A0A4Q1SGN4</accession>
<organism evidence="3 4">
    <name type="scientific">Silvibacterium dinghuense</name>
    <dbReference type="NCBI Taxonomy" id="1560006"/>
    <lineage>
        <taxon>Bacteria</taxon>
        <taxon>Pseudomonadati</taxon>
        <taxon>Acidobacteriota</taxon>
        <taxon>Terriglobia</taxon>
        <taxon>Terriglobales</taxon>
        <taxon>Acidobacteriaceae</taxon>
        <taxon>Silvibacterium</taxon>
    </lineage>
</organism>
<feature type="signal peptide" evidence="1">
    <location>
        <begin position="1"/>
        <end position="32"/>
    </location>
</feature>
<dbReference type="InterPro" id="IPR036514">
    <property type="entry name" value="SGNH_hydro_sf"/>
</dbReference>
<name>A0A4Q1SGN4_9BACT</name>
<evidence type="ECO:0000259" key="2">
    <source>
        <dbReference type="Pfam" id="PF13472"/>
    </source>
</evidence>
<dbReference type="InterPro" id="IPR013830">
    <property type="entry name" value="SGNH_hydro"/>
</dbReference>
<dbReference type="Gene3D" id="3.40.50.1110">
    <property type="entry name" value="SGNH hydrolase"/>
    <property type="match status" value="1"/>
</dbReference>
<feature type="domain" description="SGNH hydrolase-type esterase" evidence="2">
    <location>
        <begin position="47"/>
        <end position="232"/>
    </location>
</feature>
<dbReference type="PANTHER" id="PTHR30383:SF5">
    <property type="entry name" value="SGNH HYDROLASE-TYPE ESTERASE DOMAIN-CONTAINING PROTEIN"/>
    <property type="match status" value="1"/>
</dbReference>
<dbReference type="GO" id="GO:0004622">
    <property type="term" value="F:phosphatidylcholine lysophospholipase activity"/>
    <property type="evidence" value="ECO:0007669"/>
    <property type="project" value="TreeGrafter"/>
</dbReference>
<dbReference type="InterPro" id="IPR051532">
    <property type="entry name" value="Ester_Hydrolysis_Enzymes"/>
</dbReference>
<dbReference type="EMBL" id="SDMK01000001">
    <property type="protein sequence ID" value="RXS96701.1"/>
    <property type="molecule type" value="Genomic_DNA"/>
</dbReference>
<reference evidence="3 4" key="1">
    <citation type="journal article" date="2016" name="Int. J. Syst. Evol. Microbiol.">
        <title>Acidipila dinghuensis sp. nov., an acidobacterium isolated from forest soil.</title>
        <authorList>
            <person name="Jiang Y.W."/>
            <person name="Wang J."/>
            <person name="Chen M.H."/>
            <person name="Lv Y.Y."/>
            <person name="Qiu L.H."/>
        </authorList>
    </citation>
    <scope>NUCLEOTIDE SEQUENCE [LARGE SCALE GENOMIC DNA]</scope>
    <source>
        <strain evidence="3 4">DHOF10</strain>
    </source>
</reference>
<evidence type="ECO:0000256" key="1">
    <source>
        <dbReference type="SAM" id="SignalP"/>
    </source>
</evidence>
<dbReference type="OrthoDB" id="9794725at2"/>
<keyword evidence="4" id="KW-1185">Reference proteome</keyword>
<protein>
    <submittedName>
        <fullName evidence="3">Lysophospholipase</fullName>
    </submittedName>
</protein>
<comment type="caution">
    <text evidence="3">The sequence shown here is derived from an EMBL/GenBank/DDBJ whole genome shotgun (WGS) entry which is preliminary data.</text>
</comment>
<proteinExistence type="predicted"/>
<feature type="chain" id="PRO_5020522562" evidence="1">
    <location>
        <begin position="33"/>
        <end position="248"/>
    </location>
</feature>
<dbReference type="SUPFAM" id="SSF52266">
    <property type="entry name" value="SGNH hydrolase"/>
    <property type="match status" value="1"/>
</dbReference>
<evidence type="ECO:0000313" key="3">
    <source>
        <dbReference type="EMBL" id="RXS96701.1"/>
    </source>
</evidence>